<keyword evidence="6 7" id="KW-0012">Acyltransferase</keyword>
<dbReference type="Pfam" id="PF01529">
    <property type="entry name" value="DHHC"/>
    <property type="match status" value="1"/>
</dbReference>
<keyword evidence="3 7" id="KW-0812">Transmembrane</keyword>
<protein>
    <recommendedName>
        <fullName evidence="7">Palmitoyltransferase</fullName>
        <ecNumber evidence="7">2.3.1.225</ecNumber>
    </recommendedName>
</protein>
<dbReference type="PROSITE" id="PS50216">
    <property type="entry name" value="DHHC"/>
    <property type="match status" value="1"/>
</dbReference>
<name>A0A812JE40_9DINO</name>
<comment type="subcellular location">
    <subcellularLocation>
        <location evidence="1">Membrane</location>
        <topology evidence="1">Multi-pass membrane protein</topology>
    </subcellularLocation>
</comment>
<feature type="transmembrane region" description="Helical" evidence="7">
    <location>
        <begin position="269"/>
        <end position="293"/>
    </location>
</feature>
<dbReference type="Proteomes" id="UP000604046">
    <property type="component" value="Unassembled WGS sequence"/>
</dbReference>
<comment type="domain">
    <text evidence="7">The DHHC domain is required for palmitoyltransferase activity.</text>
</comment>
<feature type="domain" description="Palmitoyltransferase DHHC" evidence="8">
    <location>
        <begin position="224"/>
        <end position="344"/>
    </location>
</feature>
<evidence type="ECO:0000256" key="1">
    <source>
        <dbReference type="ARBA" id="ARBA00004141"/>
    </source>
</evidence>
<comment type="catalytic activity">
    <reaction evidence="7">
        <text>L-cysteinyl-[protein] + hexadecanoyl-CoA = S-hexadecanoyl-L-cysteinyl-[protein] + CoA</text>
        <dbReference type="Rhea" id="RHEA:36683"/>
        <dbReference type="Rhea" id="RHEA-COMP:10131"/>
        <dbReference type="Rhea" id="RHEA-COMP:11032"/>
        <dbReference type="ChEBI" id="CHEBI:29950"/>
        <dbReference type="ChEBI" id="CHEBI:57287"/>
        <dbReference type="ChEBI" id="CHEBI:57379"/>
        <dbReference type="ChEBI" id="CHEBI:74151"/>
        <dbReference type="EC" id="2.3.1.225"/>
    </reaction>
</comment>
<comment type="similarity">
    <text evidence="7">Belongs to the DHHC palmitoyltransferase family.</text>
</comment>
<keyword evidence="4 7" id="KW-1133">Transmembrane helix</keyword>
<organism evidence="9 10">
    <name type="scientific">Symbiodinium natans</name>
    <dbReference type="NCBI Taxonomy" id="878477"/>
    <lineage>
        <taxon>Eukaryota</taxon>
        <taxon>Sar</taxon>
        <taxon>Alveolata</taxon>
        <taxon>Dinophyceae</taxon>
        <taxon>Suessiales</taxon>
        <taxon>Symbiodiniaceae</taxon>
        <taxon>Symbiodinium</taxon>
    </lineage>
</organism>
<comment type="caution">
    <text evidence="9">The sequence shown here is derived from an EMBL/GenBank/DDBJ whole genome shotgun (WGS) entry which is preliminary data.</text>
</comment>
<gene>
    <name evidence="9" type="primary">zdhhc15b</name>
    <name evidence="9" type="ORF">SNAT2548_LOCUS6345</name>
</gene>
<feature type="transmembrane region" description="Helical" evidence="7">
    <location>
        <begin position="12"/>
        <end position="32"/>
    </location>
</feature>
<dbReference type="GO" id="GO:0019706">
    <property type="term" value="F:protein-cysteine S-palmitoyltransferase activity"/>
    <property type="evidence" value="ECO:0007669"/>
    <property type="project" value="UniProtKB-EC"/>
</dbReference>
<accession>A0A812JE40</accession>
<evidence type="ECO:0000256" key="5">
    <source>
        <dbReference type="ARBA" id="ARBA00023136"/>
    </source>
</evidence>
<keyword evidence="10" id="KW-1185">Reference proteome</keyword>
<evidence type="ECO:0000256" key="2">
    <source>
        <dbReference type="ARBA" id="ARBA00022679"/>
    </source>
</evidence>
<evidence type="ECO:0000256" key="7">
    <source>
        <dbReference type="RuleBase" id="RU079119"/>
    </source>
</evidence>
<feature type="transmembrane region" description="Helical" evidence="7">
    <location>
        <begin position="146"/>
        <end position="166"/>
    </location>
</feature>
<sequence length="656" mass="73591">MDTPSNHDIWKPLLLLVVGWLLSAAHLLAFLWELWPRSAWAPVVYSLNVVLFILVSFLCAVPTIPKSKKPFMQALWHIGLVGAVPAVTAFVLLSYLHSLSAAFVDYLESVALCLSAMVLLALWVGAADSVGSLGLQPLKEAGWQTWTPPAFLLTTIICLLIVYNLTHIIGTVEQSVEQVLPPSLQVTYWVLVALWVTSFVRVLVTRPGQPGDAAEEYRSNSRNLLFCTACKARKPHRCRHCTKCSTCVLRMDHHCPWLRQCIGFGNYKFFLTFIVYSAVALVFKAVTMLLFMVKAFQIDVSFCTRLWLLSAEILIIALGGTMLAFSGFHLFLVAQGMTTIEYLTRNEKSDKKLVFDQGLVGNVQAALGSNPLCWFLPACPPSGDGCTFPYSELRQEDAKLSQAMKRDLAMSGTEDLHHSLQASKVTDPVASNRVSQPCIESTAEPTCIEQQQVESLEASTRTVQSTHDQQYKLLLQGLQRKVEEAKNSWHEQQLRMQVSAQEEYELHKKIVASDEQTKSFKDALEKLWQQMEGVQQVVVQTQSILEARSQGNWSVEDPSEEPAAAFARQHMETEMQRHIEVREQIKLCNAQLREADNAMAEQHAYASRLEQFIQKISGGGGRYVLPTALKREAQRHLKMASVLRASAARDMLDRQR</sequence>
<dbReference type="InterPro" id="IPR039859">
    <property type="entry name" value="PFA4/ZDH16/20/ERF2-like"/>
</dbReference>
<dbReference type="EMBL" id="CAJNDS010000421">
    <property type="protein sequence ID" value="CAE7204301.1"/>
    <property type="molecule type" value="Genomic_DNA"/>
</dbReference>
<evidence type="ECO:0000256" key="6">
    <source>
        <dbReference type="ARBA" id="ARBA00023315"/>
    </source>
</evidence>
<evidence type="ECO:0000256" key="3">
    <source>
        <dbReference type="ARBA" id="ARBA00022692"/>
    </source>
</evidence>
<dbReference type="OrthoDB" id="9909019at2759"/>
<dbReference type="AlphaFoldDB" id="A0A812JE40"/>
<dbReference type="GO" id="GO:0016020">
    <property type="term" value="C:membrane"/>
    <property type="evidence" value="ECO:0007669"/>
    <property type="project" value="UniProtKB-SubCell"/>
</dbReference>
<feature type="transmembrane region" description="Helical" evidence="7">
    <location>
        <begin position="186"/>
        <end position="204"/>
    </location>
</feature>
<dbReference type="PANTHER" id="PTHR12246">
    <property type="entry name" value="PALMITOYLTRANSFERASE ZDHHC16"/>
    <property type="match status" value="1"/>
</dbReference>
<feature type="transmembrane region" description="Helical" evidence="7">
    <location>
        <begin position="74"/>
        <end position="97"/>
    </location>
</feature>
<feature type="transmembrane region" description="Helical" evidence="7">
    <location>
        <begin position="109"/>
        <end position="134"/>
    </location>
</feature>
<reference evidence="9" key="1">
    <citation type="submission" date="2021-02" db="EMBL/GenBank/DDBJ databases">
        <authorList>
            <person name="Dougan E. K."/>
            <person name="Rhodes N."/>
            <person name="Thang M."/>
            <person name="Chan C."/>
        </authorList>
    </citation>
    <scope>NUCLEOTIDE SEQUENCE</scope>
</reference>
<proteinExistence type="inferred from homology"/>
<evidence type="ECO:0000259" key="8">
    <source>
        <dbReference type="Pfam" id="PF01529"/>
    </source>
</evidence>
<evidence type="ECO:0000313" key="9">
    <source>
        <dbReference type="EMBL" id="CAE7204301.1"/>
    </source>
</evidence>
<dbReference type="InterPro" id="IPR001594">
    <property type="entry name" value="Palmitoyltrfase_DHHC"/>
</dbReference>
<feature type="transmembrane region" description="Helical" evidence="7">
    <location>
        <begin position="44"/>
        <end position="62"/>
    </location>
</feature>
<dbReference type="EC" id="2.3.1.225" evidence="7"/>
<evidence type="ECO:0000313" key="10">
    <source>
        <dbReference type="Proteomes" id="UP000604046"/>
    </source>
</evidence>
<evidence type="ECO:0000256" key="4">
    <source>
        <dbReference type="ARBA" id="ARBA00022989"/>
    </source>
</evidence>
<keyword evidence="5 7" id="KW-0472">Membrane</keyword>
<feature type="transmembrane region" description="Helical" evidence="7">
    <location>
        <begin position="313"/>
        <end position="334"/>
    </location>
</feature>
<keyword evidence="2 7" id="KW-0808">Transferase</keyword>
<comment type="caution">
    <text evidence="7">Lacks conserved residue(s) required for the propagation of feature annotation.</text>
</comment>